<accession>A0A3A9WL35</accession>
<evidence type="ECO:0000313" key="3">
    <source>
        <dbReference type="Proteomes" id="UP000268652"/>
    </source>
</evidence>
<dbReference type="Proteomes" id="UP000268652">
    <property type="component" value="Unassembled WGS sequence"/>
</dbReference>
<proteinExistence type="predicted"/>
<dbReference type="EMBL" id="RBDX01000006">
    <property type="protein sequence ID" value="RKN10174.1"/>
    <property type="molecule type" value="Genomic_DNA"/>
</dbReference>
<dbReference type="AlphaFoldDB" id="A0A3A9WL35"/>
<dbReference type="OrthoDB" id="3854066at2"/>
<dbReference type="Proteomes" id="UP000275024">
    <property type="component" value="Unassembled WGS sequence"/>
</dbReference>
<dbReference type="RefSeq" id="WP_120696851.1">
    <property type="nucleotide sequence ID" value="NZ_RBDX01000006.1"/>
</dbReference>
<reference evidence="3 4" key="1">
    <citation type="submission" date="2018-09" db="EMBL/GenBank/DDBJ databases">
        <title>Streptomyces sp. nov. DS1-2, an endophytic actinomycete isolated from roots of Dendrobium scabrilingue.</title>
        <authorList>
            <person name="Kuncharoen N."/>
            <person name="Kudo T."/>
            <person name="Ohkuma M."/>
            <person name="Yuki M."/>
            <person name="Tanasupawat S."/>
        </authorList>
    </citation>
    <scope>NUCLEOTIDE SEQUENCE [LARGE SCALE GENOMIC DNA]</scope>
    <source>
        <strain evidence="1 4">AZ1-7</strain>
        <strain evidence="2 3">DS1-2</strain>
    </source>
</reference>
<organism evidence="1 4">
    <name type="scientific">Streptomyces radicis</name>
    <dbReference type="NCBI Taxonomy" id="1750517"/>
    <lineage>
        <taxon>Bacteria</taxon>
        <taxon>Bacillati</taxon>
        <taxon>Actinomycetota</taxon>
        <taxon>Actinomycetes</taxon>
        <taxon>Kitasatosporales</taxon>
        <taxon>Streptomycetaceae</taxon>
        <taxon>Streptomyces</taxon>
    </lineage>
</organism>
<protein>
    <submittedName>
        <fullName evidence="1">Uncharacterized protein</fullName>
    </submittedName>
</protein>
<evidence type="ECO:0000313" key="2">
    <source>
        <dbReference type="EMBL" id="RKN24516.1"/>
    </source>
</evidence>
<name>A0A3A9WL35_9ACTN</name>
<dbReference type="EMBL" id="RBDY01000006">
    <property type="protein sequence ID" value="RKN24516.1"/>
    <property type="molecule type" value="Genomic_DNA"/>
</dbReference>
<gene>
    <name evidence="2" type="ORF">D7318_11670</name>
    <name evidence="1" type="ORF">D7319_10490</name>
</gene>
<evidence type="ECO:0000313" key="1">
    <source>
        <dbReference type="EMBL" id="RKN10174.1"/>
    </source>
</evidence>
<keyword evidence="3" id="KW-1185">Reference proteome</keyword>
<sequence>MPFNTLWCEAIALNSATGHTHWLGAHATRTPRLALRWIRTRALAIRDQVDTPERWPINAWLLDDREHQYALDQLATGGMYAHTIHDATLSYLLTARPIPRTAAHRPEGTCMHEYAREAADAR</sequence>
<evidence type="ECO:0000313" key="4">
    <source>
        <dbReference type="Proteomes" id="UP000275024"/>
    </source>
</evidence>
<comment type="caution">
    <text evidence="1">The sequence shown here is derived from an EMBL/GenBank/DDBJ whole genome shotgun (WGS) entry which is preliminary data.</text>
</comment>